<protein>
    <submittedName>
        <fullName evidence="2">Uncharacterized protein</fullName>
    </submittedName>
</protein>
<accession>A0AAN8F8P6</accession>
<evidence type="ECO:0000256" key="1">
    <source>
        <dbReference type="SAM" id="MobiDB-lite"/>
    </source>
</evidence>
<sequence>MDSDNQKYHEQAFHENEPAGDTLDDFAHVAKEDIGEFGRAIKVAVERVTGKDVDPNNPTTQASGYAKHQ</sequence>
<evidence type="ECO:0000313" key="3">
    <source>
        <dbReference type="Proteomes" id="UP001331761"/>
    </source>
</evidence>
<comment type="caution">
    <text evidence="2">The sequence shown here is derived from an EMBL/GenBank/DDBJ whole genome shotgun (WGS) entry which is preliminary data.</text>
</comment>
<name>A0AAN8F8P6_TRICO</name>
<feature type="region of interest" description="Disordered" evidence="1">
    <location>
        <begin position="1"/>
        <end position="21"/>
    </location>
</feature>
<keyword evidence="3" id="KW-1185">Reference proteome</keyword>
<feature type="compositionally biased region" description="Basic and acidic residues" evidence="1">
    <location>
        <begin position="1"/>
        <end position="17"/>
    </location>
</feature>
<evidence type="ECO:0000313" key="2">
    <source>
        <dbReference type="EMBL" id="KAK5969432.1"/>
    </source>
</evidence>
<dbReference type="Proteomes" id="UP001331761">
    <property type="component" value="Unassembled WGS sequence"/>
</dbReference>
<gene>
    <name evidence="2" type="ORF">GCK32_001416</name>
</gene>
<reference evidence="2 3" key="1">
    <citation type="submission" date="2019-10" db="EMBL/GenBank/DDBJ databases">
        <title>Assembly and Annotation for the nematode Trichostrongylus colubriformis.</title>
        <authorList>
            <person name="Martin J."/>
        </authorList>
    </citation>
    <scope>NUCLEOTIDE SEQUENCE [LARGE SCALE GENOMIC DNA]</scope>
    <source>
        <strain evidence="2">G859</strain>
        <tissue evidence="2">Whole worm</tissue>
    </source>
</reference>
<dbReference type="EMBL" id="WIXE01020174">
    <property type="protein sequence ID" value="KAK5969432.1"/>
    <property type="molecule type" value="Genomic_DNA"/>
</dbReference>
<organism evidence="2 3">
    <name type="scientific">Trichostrongylus colubriformis</name>
    <name type="common">Black scour worm</name>
    <dbReference type="NCBI Taxonomy" id="6319"/>
    <lineage>
        <taxon>Eukaryota</taxon>
        <taxon>Metazoa</taxon>
        <taxon>Ecdysozoa</taxon>
        <taxon>Nematoda</taxon>
        <taxon>Chromadorea</taxon>
        <taxon>Rhabditida</taxon>
        <taxon>Rhabditina</taxon>
        <taxon>Rhabditomorpha</taxon>
        <taxon>Strongyloidea</taxon>
        <taxon>Trichostrongylidae</taxon>
        <taxon>Trichostrongylus</taxon>
    </lineage>
</organism>
<feature type="region of interest" description="Disordered" evidence="1">
    <location>
        <begin position="48"/>
        <end position="69"/>
    </location>
</feature>
<proteinExistence type="predicted"/>
<dbReference type="AlphaFoldDB" id="A0AAN8F8P6"/>